<dbReference type="CDD" id="cd19920">
    <property type="entry name" value="REC_PA4781-like"/>
    <property type="match status" value="1"/>
</dbReference>
<feature type="domain" description="Response regulatory" evidence="7">
    <location>
        <begin position="11"/>
        <end position="127"/>
    </location>
</feature>
<dbReference type="SUPFAM" id="SSF55874">
    <property type="entry name" value="ATPase domain of HSP90 chaperone/DNA topoisomerase II/histidine kinase"/>
    <property type="match status" value="1"/>
</dbReference>
<evidence type="ECO:0000313" key="9">
    <source>
        <dbReference type="Proteomes" id="UP000663720"/>
    </source>
</evidence>
<feature type="coiled-coil region" evidence="5">
    <location>
        <begin position="143"/>
        <end position="182"/>
    </location>
</feature>
<evidence type="ECO:0000256" key="3">
    <source>
        <dbReference type="ARBA" id="ARBA00022553"/>
    </source>
</evidence>
<dbReference type="PRINTS" id="PR00344">
    <property type="entry name" value="BCTRLSENSOR"/>
</dbReference>
<comment type="catalytic activity">
    <reaction evidence="1">
        <text>ATP + protein L-histidine = ADP + protein N-phospho-L-histidine.</text>
        <dbReference type="EC" id="2.7.13.3"/>
    </reaction>
</comment>
<dbReference type="Gene3D" id="3.30.565.10">
    <property type="entry name" value="Histidine kinase-like ATPase, C-terminal domain"/>
    <property type="match status" value="1"/>
</dbReference>
<evidence type="ECO:0000256" key="1">
    <source>
        <dbReference type="ARBA" id="ARBA00000085"/>
    </source>
</evidence>
<proteinExistence type="predicted"/>
<sequence>MIVSKMKNTGSIMVVDDNPENLGFLHVLLKEQGYQVRTVLYGKMALKTAYKKPPDLILLDIMMPEMDGYEVCAKLKADGRTRNIPVIFISALDEMPDRVKAFSAGGVDFILKPFVKEDLLARVSTHLHIKYLQQYLYEKNMELVREIAERRRAENELHKAKKALETANLELEQRVLDELKKRQHQQQLLIQKSKLESLGKLAAGIAHEINQPLSGISMGLDNMIFRISSETASVDEATSAYLRKKTGHLLEDVERISHIINHVRTFSREQESALSESVDVNEVCVNALSMIKTRYKNHDIEIDWKPGKNIKSVTGNKYKLEQVVLNLLSNAGDAVEEKQADCENISYRKKIELKTFFDANRVCIEVRDNGAGILEDILENIFDPFFTTKPPESGTGLGLSISYGIVLEMGGDISVESRYGEYTLMRVFLPEAENGKT</sequence>
<dbReference type="EMBL" id="CP061799">
    <property type="protein sequence ID" value="QTA77915.1"/>
    <property type="molecule type" value="Genomic_DNA"/>
</dbReference>
<dbReference type="PANTHER" id="PTHR43547">
    <property type="entry name" value="TWO-COMPONENT HISTIDINE KINASE"/>
    <property type="match status" value="1"/>
</dbReference>
<feature type="modified residue" description="4-aspartylphosphate" evidence="4">
    <location>
        <position position="60"/>
    </location>
</feature>
<dbReference type="RefSeq" id="WP_207689833.1">
    <property type="nucleotide sequence ID" value="NZ_CP061799.1"/>
</dbReference>
<dbReference type="PROSITE" id="PS50110">
    <property type="entry name" value="RESPONSE_REGULATORY"/>
    <property type="match status" value="1"/>
</dbReference>
<organism evidence="8 9">
    <name type="scientific">Desulfonema limicola</name>
    <dbReference type="NCBI Taxonomy" id="45656"/>
    <lineage>
        <taxon>Bacteria</taxon>
        <taxon>Pseudomonadati</taxon>
        <taxon>Thermodesulfobacteriota</taxon>
        <taxon>Desulfobacteria</taxon>
        <taxon>Desulfobacterales</taxon>
        <taxon>Desulfococcaceae</taxon>
        <taxon>Desulfonema</taxon>
    </lineage>
</organism>
<evidence type="ECO:0000259" key="7">
    <source>
        <dbReference type="PROSITE" id="PS50110"/>
    </source>
</evidence>
<dbReference type="InterPro" id="IPR003594">
    <property type="entry name" value="HATPase_dom"/>
</dbReference>
<dbReference type="InterPro" id="IPR011006">
    <property type="entry name" value="CheY-like_superfamily"/>
</dbReference>
<dbReference type="PROSITE" id="PS50109">
    <property type="entry name" value="HIS_KIN"/>
    <property type="match status" value="1"/>
</dbReference>
<reference evidence="8" key="1">
    <citation type="journal article" date="2021" name="Microb. Physiol.">
        <title>Proteogenomic Insights into the Physiology of Marine, Sulfate-Reducing, Filamentous Desulfonema limicola and Desulfonema magnum.</title>
        <authorList>
            <person name="Schnaars V."/>
            <person name="Wohlbrand L."/>
            <person name="Scheve S."/>
            <person name="Hinrichs C."/>
            <person name="Reinhardt R."/>
            <person name="Rabus R."/>
        </authorList>
    </citation>
    <scope>NUCLEOTIDE SEQUENCE</scope>
    <source>
        <strain evidence="8">5ac10</strain>
    </source>
</reference>
<dbReference type="Gene3D" id="3.40.50.2300">
    <property type="match status" value="1"/>
</dbReference>
<keyword evidence="8" id="KW-0808">Transferase</keyword>
<name>A0A975B350_9BACT</name>
<dbReference type="Pfam" id="PF00072">
    <property type="entry name" value="Response_reg"/>
    <property type="match status" value="1"/>
</dbReference>
<evidence type="ECO:0000256" key="5">
    <source>
        <dbReference type="SAM" id="Coils"/>
    </source>
</evidence>
<dbReference type="SMART" id="SM00448">
    <property type="entry name" value="REC"/>
    <property type="match status" value="1"/>
</dbReference>
<dbReference type="AlphaFoldDB" id="A0A975B350"/>
<evidence type="ECO:0000256" key="2">
    <source>
        <dbReference type="ARBA" id="ARBA00012438"/>
    </source>
</evidence>
<dbReference type="Pfam" id="PF02518">
    <property type="entry name" value="HATPase_c"/>
    <property type="match status" value="1"/>
</dbReference>
<dbReference type="SUPFAM" id="SSF47384">
    <property type="entry name" value="Homodimeric domain of signal transducing histidine kinase"/>
    <property type="match status" value="1"/>
</dbReference>
<dbReference type="SMART" id="SM00387">
    <property type="entry name" value="HATPase_c"/>
    <property type="match status" value="1"/>
</dbReference>
<dbReference type="Pfam" id="PF00512">
    <property type="entry name" value="HisKA"/>
    <property type="match status" value="1"/>
</dbReference>
<dbReference type="InterPro" id="IPR036097">
    <property type="entry name" value="HisK_dim/P_sf"/>
</dbReference>
<dbReference type="PANTHER" id="PTHR43547:SF2">
    <property type="entry name" value="HYBRID SIGNAL TRANSDUCTION HISTIDINE KINASE C"/>
    <property type="match status" value="1"/>
</dbReference>
<protein>
    <recommendedName>
        <fullName evidence="2">histidine kinase</fullName>
        <ecNumber evidence="2">2.7.13.3</ecNumber>
    </recommendedName>
</protein>
<dbReference type="InterPro" id="IPR004358">
    <property type="entry name" value="Sig_transdc_His_kin-like_C"/>
</dbReference>
<dbReference type="Proteomes" id="UP000663720">
    <property type="component" value="Chromosome"/>
</dbReference>
<feature type="domain" description="Histidine kinase" evidence="6">
    <location>
        <begin position="204"/>
        <end position="433"/>
    </location>
</feature>
<gene>
    <name evidence="8" type="ORF">dnl_01170</name>
</gene>
<dbReference type="InterPro" id="IPR003661">
    <property type="entry name" value="HisK_dim/P_dom"/>
</dbReference>
<dbReference type="Gene3D" id="1.10.287.130">
    <property type="match status" value="1"/>
</dbReference>
<dbReference type="SUPFAM" id="SSF52172">
    <property type="entry name" value="CheY-like"/>
    <property type="match status" value="1"/>
</dbReference>
<dbReference type="InterPro" id="IPR001789">
    <property type="entry name" value="Sig_transdc_resp-reg_receiver"/>
</dbReference>
<evidence type="ECO:0000313" key="8">
    <source>
        <dbReference type="EMBL" id="QTA77915.1"/>
    </source>
</evidence>
<dbReference type="GO" id="GO:0000155">
    <property type="term" value="F:phosphorelay sensor kinase activity"/>
    <property type="evidence" value="ECO:0007669"/>
    <property type="project" value="InterPro"/>
</dbReference>
<dbReference type="CDD" id="cd00082">
    <property type="entry name" value="HisKA"/>
    <property type="match status" value="1"/>
</dbReference>
<keyword evidence="8" id="KW-0418">Kinase</keyword>
<dbReference type="InterPro" id="IPR005467">
    <property type="entry name" value="His_kinase_dom"/>
</dbReference>
<dbReference type="EC" id="2.7.13.3" evidence="2"/>
<dbReference type="InterPro" id="IPR036890">
    <property type="entry name" value="HATPase_C_sf"/>
</dbReference>
<dbReference type="KEGG" id="dli:dnl_01170"/>
<keyword evidence="5" id="KW-0175">Coiled coil</keyword>
<dbReference type="SMART" id="SM00388">
    <property type="entry name" value="HisKA"/>
    <property type="match status" value="1"/>
</dbReference>
<evidence type="ECO:0000256" key="4">
    <source>
        <dbReference type="PROSITE-ProRule" id="PRU00169"/>
    </source>
</evidence>
<evidence type="ECO:0000259" key="6">
    <source>
        <dbReference type="PROSITE" id="PS50109"/>
    </source>
</evidence>
<accession>A0A975B350</accession>
<keyword evidence="9" id="KW-1185">Reference proteome</keyword>
<keyword evidence="3 4" id="KW-0597">Phosphoprotein</keyword>